<evidence type="ECO:0000256" key="6">
    <source>
        <dbReference type="RuleBase" id="RU369037"/>
    </source>
</evidence>
<comment type="function">
    <text evidence="6">Involved in copper resistance.</text>
</comment>
<dbReference type="EMBL" id="FMWJ01000003">
    <property type="protein sequence ID" value="SCZ57244.1"/>
    <property type="molecule type" value="Genomic_DNA"/>
</dbReference>
<accession>A0A1G5Q5U5</accession>
<dbReference type="Pfam" id="PF05425">
    <property type="entry name" value="CopD"/>
    <property type="match status" value="1"/>
</dbReference>
<keyword evidence="4 6" id="KW-1133">Transmembrane helix</keyword>
<dbReference type="NCBIfam" id="NF033808">
    <property type="entry name" value="copper_CopD"/>
    <property type="match status" value="1"/>
</dbReference>
<dbReference type="InterPro" id="IPR008457">
    <property type="entry name" value="Cu-R_CopD_dom"/>
</dbReference>
<evidence type="ECO:0000256" key="3">
    <source>
        <dbReference type="ARBA" id="ARBA00022692"/>
    </source>
</evidence>
<evidence type="ECO:0000313" key="9">
    <source>
        <dbReference type="Proteomes" id="UP000183223"/>
    </source>
</evidence>
<evidence type="ECO:0000256" key="5">
    <source>
        <dbReference type="ARBA" id="ARBA00023136"/>
    </source>
</evidence>
<keyword evidence="6" id="KW-0186">Copper</keyword>
<dbReference type="InterPro" id="IPR032694">
    <property type="entry name" value="CopC/D"/>
</dbReference>
<keyword evidence="3 6" id="KW-0812">Transmembrane</keyword>
<feature type="transmembrane region" description="Helical" evidence="6">
    <location>
        <begin position="161"/>
        <end position="180"/>
    </location>
</feature>
<evidence type="ECO:0000313" key="8">
    <source>
        <dbReference type="EMBL" id="SCZ57244.1"/>
    </source>
</evidence>
<evidence type="ECO:0000256" key="4">
    <source>
        <dbReference type="ARBA" id="ARBA00022989"/>
    </source>
</evidence>
<dbReference type="InterPro" id="IPR047689">
    <property type="entry name" value="CopD"/>
</dbReference>
<keyword evidence="6" id="KW-0997">Cell inner membrane</keyword>
<proteinExistence type="inferred from homology"/>
<name>A0A1G5Q5U5_PHOLU</name>
<feature type="transmembrane region" description="Helical" evidence="6">
    <location>
        <begin position="45"/>
        <end position="66"/>
    </location>
</feature>
<evidence type="ECO:0000256" key="1">
    <source>
        <dbReference type="ARBA" id="ARBA00004651"/>
    </source>
</evidence>
<comment type="similarity">
    <text evidence="6">Belongs to the CopD family.</text>
</comment>
<protein>
    <recommendedName>
        <fullName evidence="6">Copper resistance protein D</fullName>
    </recommendedName>
</protein>
<organism evidence="8 9">
    <name type="scientific">Photorhabdus luminescens</name>
    <name type="common">Xenorhabdus luminescens</name>
    <dbReference type="NCBI Taxonomy" id="29488"/>
    <lineage>
        <taxon>Bacteria</taxon>
        <taxon>Pseudomonadati</taxon>
        <taxon>Pseudomonadota</taxon>
        <taxon>Gammaproteobacteria</taxon>
        <taxon>Enterobacterales</taxon>
        <taxon>Morganellaceae</taxon>
        <taxon>Photorhabdus</taxon>
    </lineage>
</organism>
<dbReference type="PANTHER" id="PTHR34820">
    <property type="entry name" value="INNER MEMBRANE PROTEIN YEBZ"/>
    <property type="match status" value="1"/>
</dbReference>
<sequence>MMSLAALYILCRFTHFVAVMLLFGFSVFTAILVPERLSVLIDARLRLGVIISTVVTLITTIGWLAIQAGIMGDGWQDIYNLEIWLAVLGTTFGKVWQWQILISIVATGFLFISKQKVRNILMLISSTVLLSCHAFMGHSVMHDGITGIFSQINQVIHLVSVGYWFGGLWPFLLCLQFLRIHNESAIGLDKQIMISMMRFSTYGHVAVTLIIMTGIISSLILLPNWPKYSGSEYQSMLWLKIALVAGMVMLALINRYILVPKLKQPGRYQLLIVNSWVEIILGALVLLCVAVFATYQPI</sequence>
<feature type="transmembrane region" description="Helical" evidence="6">
    <location>
        <begin position="201"/>
        <end position="225"/>
    </location>
</feature>
<comment type="subcellular location">
    <subcellularLocation>
        <location evidence="6">Cell inner membrane</location>
        <topology evidence="6">Multi-pass membrane protein</topology>
    </subcellularLocation>
    <subcellularLocation>
        <location evidence="1">Cell membrane</location>
        <topology evidence="1">Multi-pass membrane protein</topology>
    </subcellularLocation>
</comment>
<dbReference type="AlphaFoldDB" id="A0A1G5Q5U5"/>
<dbReference type="Proteomes" id="UP000183223">
    <property type="component" value="Unassembled WGS sequence"/>
</dbReference>
<feature type="transmembrane region" description="Helical" evidence="6">
    <location>
        <begin position="120"/>
        <end position="141"/>
    </location>
</feature>
<feature type="transmembrane region" description="Helical" evidence="6">
    <location>
        <begin position="237"/>
        <end position="258"/>
    </location>
</feature>
<feature type="transmembrane region" description="Helical" evidence="6">
    <location>
        <begin position="6"/>
        <end position="33"/>
    </location>
</feature>
<gene>
    <name evidence="8" type="ORF">SAMN02982990_01033</name>
</gene>
<keyword evidence="9" id="KW-1185">Reference proteome</keyword>
<keyword evidence="2 6" id="KW-1003">Cell membrane</keyword>
<dbReference type="GO" id="GO:0046688">
    <property type="term" value="P:response to copper ion"/>
    <property type="evidence" value="ECO:0007669"/>
    <property type="project" value="UniProtKB-UniRule"/>
</dbReference>
<evidence type="ECO:0000256" key="2">
    <source>
        <dbReference type="ARBA" id="ARBA00022475"/>
    </source>
</evidence>
<dbReference type="OrthoDB" id="7032707at2"/>
<feature type="domain" description="Copper resistance protein D" evidence="7">
    <location>
        <begin position="196"/>
        <end position="291"/>
    </location>
</feature>
<dbReference type="GO" id="GO:0006825">
    <property type="term" value="P:copper ion transport"/>
    <property type="evidence" value="ECO:0007669"/>
    <property type="project" value="InterPro"/>
</dbReference>
<keyword evidence="5 6" id="KW-0472">Membrane</keyword>
<feature type="transmembrane region" description="Helical" evidence="6">
    <location>
        <begin position="95"/>
        <end position="113"/>
    </location>
</feature>
<reference evidence="9" key="1">
    <citation type="submission" date="2016-10" db="EMBL/GenBank/DDBJ databases">
        <authorList>
            <person name="Varghese N."/>
            <person name="Submissions S."/>
        </authorList>
    </citation>
    <scope>NUCLEOTIDE SEQUENCE [LARGE SCALE GENOMIC DNA]</scope>
    <source>
        <strain evidence="9">ATCC 29999</strain>
    </source>
</reference>
<dbReference type="GO" id="GO:0005886">
    <property type="term" value="C:plasma membrane"/>
    <property type="evidence" value="ECO:0007669"/>
    <property type="project" value="UniProtKB-SubCell"/>
</dbReference>
<feature type="transmembrane region" description="Helical" evidence="6">
    <location>
        <begin position="270"/>
        <end position="295"/>
    </location>
</feature>
<dbReference type="STRING" id="29488.KS18_00720"/>
<evidence type="ECO:0000259" key="7">
    <source>
        <dbReference type="Pfam" id="PF05425"/>
    </source>
</evidence>
<dbReference type="PANTHER" id="PTHR34820:SF4">
    <property type="entry name" value="INNER MEMBRANE PROTEIN YEBZ"/>
    <property type="match status" value="1"/>
</dbReference>